<dbReference type="Pfam" id="PF13344">
    <property type="entry name" value="Hydrolase_6"/>
    <property type="match status" value="1"/>
</dbReference>
<reference evidence="3 4" key="1">
    <citation type="submission" date="2019-07" db="EMBL/GenBank/DDBJ databases">
        <title>Draft genome assembly of a fouling barnacle, Amphibalanus amphitrite (Darwin, 1854): The first reference genome for Thecostraca.</title>
        <authorList>
            <person name="Kim W."/>
        </authorList>
    </citation>
    <scope>NUCLEOTIDE SEQUENCE [LARGE SCALE GENOMIC DNA]</scope>
    <source>
        <strain evidence="3">SNU_AA5</strain>
        <tissue evidence="3">Soma without cirri and trophi</tissue>
    </source>
</reference>
<dbReference type="NCBIfam" id="TIGR01460">
    <property type="entry name" value="HAD-SF-IIA"/>
    <property type="match status" value="1"/>
</dbReference>
<evidence type="ECO:0000313" key="3">
    <source>
        <dbReference type="EMBL" id="KAF0295369.1"/>
    </source>
</evidence>
<dbReference type="InterPro" id="IPR006357">
    <property type="entry name" value="HAD-SF_hydro_IIA"/>
</dbReference>
<dbReference type="EMBL" id="VIIS01001620">
    <property type="protein sequence ID" value="KAF0295369.1"/>
    <property type="molecule type" value="Genomic_DNA"/>
</dbReference>
<dbReference type="PANTHER" id="PTHR14269">
    <property type="entry name" value="CDP-DIACYLGLYCEROL--GLYCEROL-3-PHOSPHATE 3-PHOSPHATIDYLTRANSFERASE-RELATED"/>
    <property type="match status" value="1"/>
</dbReference>
<evidence type="ECO:0000256" key="1">
    <source>
        <dbReference type="ARBA" id="ARBA00022729"/>
    </source>
</evidence>
<dbReference type="OrthoDB" id="10251048at2759"/>
<evidence type="ECO:0000256" key="2">
    <source>
        <dbReference type="ARBA" id="ARBA00069384"/>
    </source>
</evidence>
<dbReference type="SUPFAM" id="SSF56784">
    <property type="entry name" value="HAD-like"/>
    <property type="match status" value="1"/>
</dbReference>
<keyword evidence="1" id="KW-0732">Signal</keyword>
<keyword evidence="3" id="KW-0378">Hydrolase</keyword>
<protein>
    <recommendedName>
        <fullName evidence="2">Haloacid dehalogenase-like hydrolase domain-containing 5</fullName>
    </recommendedName>
</protein>
<dbReference type="PANTHER" id="PTHR14269:SF4">
    <property type="entry name" value="CAT EYE SYNDROME CRITICAL REGION PROTEIN 5"/>
    <property type="match status" value="1"/>
</dbReference>
<proteinExistence type="predicted"/>
<dbReference type="GO" id="GO:0005739">
    <property type="term" value="C:mitochondrion"/>
    <property type="evidence" value="ECO:0007669"/>
    <property type="project" value="TreeGrafter"/>
</dbReference>
<dbReference type="InterPro" id="IPR036412">
    <property type="entry name" value="HAD-like_sf"/>
</dbReference>
<dbReference type="AlphaFoldDB" id="A0A6A4VR22"/>
<sequence length="420" mass="46978">MWSRLRPLHPTVCQHRSLLAKLCSTSAPSEAPVAKADPAKPTFGLVFDIDGVIARGRDVIPAAVHAFRELVDSSGNFRVPTTFVTNASNNLKYHKAEQLSEWLGLPISSDQVVMAHSPLKWFTQYHHKHVLVSGQGPVEAIALNLGFTNVCTIDSFRRQFPALDVVDHSRRTWMTVPSNASFPPIEAVVLLGEPVRWETSLQLLVDVLMSDGLPLYRVDQPPLPHLPVLACNMDLQWMAGAPMPRFGHGAFLTCLEALYRKITGHTLTYSALVGKPCEITYHYAVSKVEAQAEKAGNSNPIRHIYCIGDNVNADVFGANLYNQFLENRFTPEPVPQQRNYSLLNRDGTLKEHRSHAERCYSVLVQTGVHFGPGGERKWESDHSPRDFLPVDQRLLQPDFDCRDVHDAIQLIFEQEGFSTS</sequence>
<dbReference type="FunFam" id="3.40.50.1000:FF:000081">
    <property type="entry name" value="Haloacid dehalogenase like hydrolase domain containing 5"/>
    <property type="match status" value="1"/>
</dbReference>
<dbReference type="GO" id="GO:0046474">
    <property type="term" value="P:glycerophospholipid biosynthetic process"/>
    <property type="evidence" value="ECO:0007669"/>
    <property type="project" value="TreeGrafter"/>
</dbReference>
<dbReference type="InterPro" id="IPR050324">
    <property type="entry name" value="CDP-alcohol_PTase-I"/>
</dbReference>
<accession>A0A6A4VR22</accession>
<keyword evidence="4" id="KW-1185">Reference proteome</keyword>
<organism evidence="3 4">
    <name type="scientific">Amphibalanus amphitrite</name>
    <name type="common">Striped barnacle</name>
    <name type="synonym">Balanus amphitrite</name>
    <dbReference type="NCBI Taxonomy" id="1232801"/>
    <lineage>
        <taxon>Eukaryota</taxon>
        <taxon>Metazoa</taxon>
        <taxon>Ecdysozoa</taxon>
        <taxon>Arthropoda</taxon>
        <taxon>Crustacea</taxon>
        <taxon>Multicrustacea</taxon>
        <taxon>Cirripedia</taxon>
        <taxon>Thoracica</taxon>
        <taxon>Thoracicalcarea</taxon>
        <taxon>Balanomorpha</taxon>
        <taxon>Balanoidea</taxon>
        <taxon>Balanidae</taxon>
        <taxon>Amphibalaninae</taxon>
        <taxon>Amphibalanus</taxon>
    </lineage>
</organism>
<dbReference type="Gene3D" id="3.40.50.1000">
    <property type="entry name" value="HAD superfamily/HAD-like"/>
    <property type="match status" value="2"/>
</dbReference>
<dbReference type="InterPro" id="IPR023214">
    <property type="entry name" value="HAD_sf"/>
</dbReference>
<gene>
    <name evidence="3" type="primary">HDHD5</name>
    <name evidence="3" type="ORF">FJT64_000615</name>
</gene>
<dbReference type="Proteomes" id="UP000440578">
    <property type="component" value="Unassembled WGS sequence"/>
</dbReference>
<dbReference type="InterPro" id="IPR006353">
    <property type="entry name" value="HAD-SF_hydro_IIA_CECR5"/>
</dbReference>
<evidence type="ECO:0000313" key="4">
    <source>
        <dbReference type="Proteomes" id="UP000440578"/>
    </source>
</evidence>
<dbReference type="NCBIfam" id="TIGR01456">
    <property type="entry name" value="CECR5"/>
    <property type="match status" value="1"/>
</dbReference>
<dbReference type="GO" id="GO:0016787">
    <property type="term" value="F:hydrolase activity"/>
    <property type="evidence" value="ECO:0007669"/>
    <property type="project" value="UniProtKB-KW"/>
</dbReference>
<comment type="caution">
    <text evidence="3">The sequence shown here is derived from an EMBL/GenBank/DDBJ whole genome shotgun (WGS) entry which is preliminary data.</text>
</comment>
<name>A0A6A4VR22_AMPAM</name>